<evidence type="ECO:0000259" key="1">
    <source>
        <dbReference type="Pfam" id="PF13468"/>
    </source>
</evidence>
<dbReference type="PANTHER" id="PTHR40265">
    <property type="entry name" value="BLL2707 PROTEIN"/>
    <property type="match status" value="1"/>
</dbReference>
<organism evidence="2 3">
    <name type="scientific">Marasmius tenuissimus</name>
    <dbReference type="NCBI Taxonomy" id="585030"/>
    <lineage>
        <taxon>Eukaryota</taxon>
        <taxon>Fungi</taxon>
        <taxon>Dikarya</taxon>
        <taxon>Basidiomycota</taxon>
        <taxon>Agaricomycotina</taxon>
        <taxon>Agaricomycetes</taxon>
        <taxon>Agaricomycetidae</taxon>
        <taxon>Agaricales</taxon>
        <taxon>Marasmiineae</taxon>
        <taxon>Marasmiaceae</taxon>
        <taxon>Marasmius</taxon>
    </lineage>
</organism>
<gene>
    <name evidence="2" type="ORF">AAF712_013839</name>
</gene>
<dbReference type="PANTHER" id="PTHR40265:SF1">
    <property type="entry name" value="GLYOXALASE-LIKE DOMAIN-CONTAINING PROTEIN"/>
    <property type="match status" value="1"/>
</dbReference>
<comment type="caution">
    <text evidence="2">The sequence shown here is derived from an EMBL/GenBank/DDBJ whole genome shotgun (WGS) entry which is preliminary data.</text>
</comment>
<dbReference type="InterPro" id="IPR025870">
    <property type="entry name" value="Glyoxalase-like_dom"/>
</dbReference>
<evidence type="ECO:0000313" key="2">
    <source>
        <dbReference type="EMBL" id="KAL0059398.1"/>
    </source>
</evidence>
<dbReference type="Gene3D" id="3.10.180.10">
    <property type="entry name" value="2,3-Dihydroxybiphenyl 1,2-Dioxygenase, domain 1"/>
    <property type="match status" value="1"/>
</dbReference>
<proteinExistence type="predicted"/>
<evidence type="ECO:0000313" key="3">
    <source>
        <dbReference type="Proteomes" id="UP001437256"/>
    </source>
</evidence>
<dbReference type="Proteomes" id="UP001437256">
    <property type="component" value="Unassembled WGS sequence"/>
</dbReference>
<feature type="domain" description="Glyoxalase-like" evidence="1">
    <location>
        <begin position="6"/>
        <end position="174"/>
    </location>
</feature>
<dbReference type="InterPro" id="IPR029068">
    <property type="entry name" value="Glyas_Bleomycin-R_OHBP_Dase"/>
</dbReference>
<protein>
    <recommendedName>
        <fullName evidence="1">Glyoxalase-like domain-containing protein</fullName>
    </recommendedName>
</protein>
<dbReference type="SUPFAM" id="SSF54593">
    <property type="entry name" value="Glyoxalase/Bleomycin resistance protein/Dihydroxybiphenyl dioxygenase"/>
    <property type="match status" value="1"/>
</dbReference>
<reference evidence="2 3" key="1">
    <citation type="submission" date="2024-05" db="EMBL/GenBank/DDBJ databases">
        <title>A draft genome resource for the thread blight pathogen Marasmius tenuissimus strain MS-2.</title>
        <authorList>
            <person name="Yulfo-Soto G.E."/>
            <person name="Baruah I.K."/>
            <person name="Amoako-Attah I."/>
            <person name="Bukari Y."/>
            <person name="Meinhardt L.W."/>
            <person name="Bailey B.A."/>
            <person name="Cohen S.P."/>
        </authorList>
    </citation>
    <scope>NUCLEOTIDE SEQUENCE [LARGE SCALE GENOMIC DNA]</scope>
    <source>
        <strain evidence="2 3">MS-2</strain>
    </source>
</reference>
<name>A0ABR2ZDL5_9AGAR</name>
<keyword evidence="3" id="KW-1185">Reference proteome</keyword>
<accession>A0ABR2ZDL5</accession>
<dbReference type="EMBL" id="JBBXMP010000228">
    <property type="protein sequence ID" value="KAL0059398.1"/>
    <property type="molecule type" value="Genomic_DNA"/>
</dbReference>
<sequence>MTTKTLDHIVHLTPPGSVDQTAQQFKDLGFKVVRGGKHTDGLTENVQVALSDGVYLELISFIHPVSWYPPGSPERLKRENHKWAGMPHGWIDYAFLGNDGSGDIYIPETRGGRERPDGQMVKWLLTSPITNKVATVPFFCGDVTDRLLRVPMEPHSNIEHPSTALGIAHVRLACNLSNAQALAQDITYVVGDSPKRLSPTYFEWELRSIYPTAGGPSRLILEAVDGISGHSISELGIYVEKAPEQDSSTTPYGKIAWVRA</sequence>
<dbReference type="Pfam" id="PF13468">
    <property type="entry name" value="Glyoxalase_3"/>
    <property type="match status" value="1"/>
</dbReference>